<evidence type="ECO:0000313" key="2">
    <source>
        <dbReference type="EMBL" id="GKI18739.1"/>
    </source>
</evidence>
<comment type="caution">
    <text evidence="2">The sequence shown here is derived from an EMBL/GenBank/DDBJ whole genome shotgun (WGS) entry which is preliminary data.</text>
</comment>
<proteinExistence type="predicted"/>
<protein>
    <recommendedName>
        <fullName evidence="4">Outer membrane protein beta-barrel domain-containing protein</fullName>
    </recommendedName>
</protein>
<evidence type="ECO:0000313" key="3">
    <source>
        <dbReference type="Proteomes" id="UP001055105"/>
    </source>
</evidence>
<dbReference type="EMBL" id="BQOL01000001">
    <property type="protein sequence ID" value="GKI18739.1"/>
    <property type="molecule type" value="Genomic_DNA"/>
</dbReference>
<keyword evidence="1" id="KW-0732">Signal</keyword>
<feature type="chain" id="PRO_5041260032" description="Outer membrane protein beta-barrel domain-containing protein" evidence="1">
    <location>
        <begin position="20"/>
        <end position="194"/>
    </location>
</feature>
<reference evidence="2" key="1">
    <citation type="submission" date="2022-01" db="EMBL/GenBank/DDBJ databases">
        <title>Novel bile acid biosynthetic pathways are enriched in the microbiome of centenarians.</title>
        <authorList>
            <person name="Sato Y."/>
            <person name="Atarashi K."/>
            <person name="Plichta R.D."/>
            <person name="Arai Y."/>
            <person name="Sasajima S."/>
            <person name="Kearney M.S."/>
            <person name="Suda W."/>
            <person name="Takeshita K."/>
            <person name="Sasaki T."/>
            <person name="Okamoto S."/>
            <person name="Skelly N.A."/>
            <person name="Okamura Y."/>
            <person name="Vlamakis H."/>
            <person name="Li Y."/>
            <person name="Tanoue T."/>
            <person name="Takei H."/>
            <person name="Nittono H."/>
            <person name="Narushima S."/>
            <person name="Irie J."/>
            <person name="Itoh H."/>
            <person name="Moriya K."/>
            <person name="Sugiura Y."/>
            <person name="Suematsu M."/>
            <person name="Moritoki N."/>
            <person name="Shibata S."/>
            <person name="Littman R.D."/>
            <person name="Fischbach A.M."/>
            <person name="Uwamino Y."/>
            <person name="Inoue T."/>
            <person name="Honda A."/>
            <person name="Hattori M."/>
            <person name="Murai T."/>
            <person name="Xavier J.R."/>
            <person name="Hirose N."/>
            <person name="Honda K."/>
        </authorList>
    </citation>
    <scope>NUCLEOTIDE SEQUENCE</scope>
    <source>
        <strain evidence="2">CE91-St16</strain>
    </source>
</reference>
<dbReference type="RefSeq" id="WP_195291617.1">
    <property type="nucleotide sequence ID" value="NZ_AP025581.1"/>
</dbReference>
<dbReference type="SUPFAM" id="SSF56925">
    <property type="entry name" value="OMPA-like"/>
    <property type="match status" value="1"/>
</dbReference>
<organism evidence="2 3">
    <name type="scientific">Alistipes finegoldii</name>
    <dbReference type="NCBI Taxonomy" id="214856"/>
    <lineage>
        <taxon>Bacteria</taxon>
        <taxon>Pseudomonadati</taxon>
        <taxon>Bacteroidota</taxon>
        <taxon>Bacteroidia</taxon>
        <taxon>Bacteroidales</taxon>
        <taxon>Rikenellaceae</taxon>
        <taxon>Alistipes</taxon>
    </lineage>
</organism>
<evidence type="ECO:0000256" key="1">
    <source>
        <dbReference type="SAM" id="SignalP"/>
    </source>
</evidence>
<accession>A0AA37KPQ9</accession>
<dbReference type="AlphaFoldDB" id="A0AA37KPQ9"/>
<gene>
    <name evidence="2" type="ORF">CE91St16_16470</name>
</gene>
<dbReference type="Gene3D" id="2.40.160.20">
    <property type="match status" value="1"/>
</dbReference>
<evidence type="ECO:0008006" key="4">
    <source>
        <dbReference type="Google" id="ProtNLM"/>
    </source>
</evidence>
<feature type="signal peptide" evidence="1">
    <location>
        <begin position="1"/>
        <end position="19"/>
    </location>
</feature>
<dbReference type="Proteomes" id="UP001055105">
    <property type="component" value="Unassembled WGS sequence"/>
</dbReference>
<name>A0AA37KPQ9_9BACT</name>
<sequence>MKKILLISVAALFAWAASAQDNTYRNTQTNTYRNAAQTNNYRNAAQTYNNNAAQAGNYRGTPSNYRSAVGPRVNFYTNTDDASVGIGAYYRYSFNSHWRIEPSIYVLTEKDSSVDINFDAHYVFQIADWWGVFPQVGIVANDIKDWAVGMSVGAGFDFNVAHRWNISAGLKYEPMFDSDRSNPLVVYVGAAYRF</sequence>
<dbReference type="InterPro" id="IPR011250">
    <property type="entry name" value="OMP/PagP_B-barrel"/>
</dbReference>